<feature type="transmembrane region" description="Helical" evidence="11">
    <location>
        <begin position="374"/>
        <end position="396"/>
    </location>
</feature>
<keyword evidence="5" id="KW-0249">Electron transport</keyword>
<dbReference type="OrthoDB" id="167398at2759"/>
<dbReference type="PANTHER" id="PTHR32361">
    <property type="entry name" value="FERRIC/CUPRIC REDUCTASE TRANSMEMBRANE COMPONENT"/>
    <property type="match status" value="1"/>
</dbReference>
<keyword evidence="12" id="KW-0732">Signal</keyword>
<feature type="signal peptide" evidence="12">
    <location>
        <begin position="1"/>
        <end position="20"/>
    </location>
</feature>
<dbReference type="VEuPathDB" id="FungiDB:PV08_08526"/>
<dbReference type="RefSeq" id="XP_016233554.1">
    <property type="nucleotide sequence ID" value="XM_016382851.1"/>
</dbReference>
<dbReference type="SUPFAM" id="SSF52343">
    <property type="entry name" value="Ferredoxin reductase-like, C-terminal NADP-linked domain"/>
    <property type="match status" value="1"/>
</dbReference>
<evidence type="ECO:0000256" key="10">
    <source>
        <dbReference type="ARBA" id="ARBA00023180"/>
    </source>
</evidence>
<dbReference type="Pfam" id="PF08022">
    <property type="entry name" value="FAD_binding_8"/>
    <property type="match status" value="1"/>
</dbReference>
<dbReference type="PROSITE" id="PS51384">
    <property type="entry name" value="FAD_FR"/>
    <property type="match status" value="1"/>
</dbReference>
<evidence type="ECO:0000256" key="9">
    <source>
        <dbReference type="ARBA" id="ARBA00023136"/>
    </source>
</evidence>
<comment type="subcellular location">
    <subcellularLocation>
        <location evidence="1">Membrane</location>
        <topology evidence="1">Multi-pass membrane protein</topology>
    </subcellularLocation>
</comment>
<evidence type="ECO:0000256" key="8">
    <source>
        <dbReference type="ARBA" id="ARBA00023065"/>
    </source>
</evidence>
<dbReference type="Pfam" id="PF01794">
    <property type="entry name" value="Ferric_reduct"/>
    <property type="match status" value="1"/>
</dbReference>
<dbReference type="CDD" id="cd06186">
    <property type="entry name" value="NOX_Duox_like_FAD_NADP"/>
    <property type="match status" value="1"/>
</dbReference>
<evidence type="ECO:0000256" key="1">
    <source>
        <dbReference type="ARBA" id="ARBA00004141"/>
    </source>
</evidence>
<evidence type="ECO:0000256" key="7">
    <source>
        <dbReference type="ARBA" id="ARBA00023002"/>
    </source>
</evidence>
<feature type="chain" id="PRO_5002254164" description="FAD-binding FR-type domain-containing protein" evidence="12">
    <location>
        <begin position="21"/>
        <end position="782"/>
    </location>
</feature>
<dbReference type="GO" id="GO:0005886">
    <property type="term" value="C:plasma membrane"/>
    <property type="evidence" value="ECO:0007669"/>
    <property type="project" value="TreeGrafter"/>
</dbReference>
<comment type="similarity">
    <text evidence="2">Belongs to the ferric reductase (FRE) family.</text>
</comment>
<keyword evidence="9 11" id="KW-0472">Membrane</keyword>
<feature type="transmembrane region" description="Helical" evidence="11">
    <location>
        <begin position="154"/>
        <end position="175"/>
    </location>
</feature>
<keyword evidence="10" id="KW-0325">Glycoprotein</keyword>
<keyword evidence="15" id="KW-1185">Reference proteome</keyword>
<dbReference type="STRING" id="91928.A0A0D2B332"/>
<dbReference type="SFLD" id="SFLDS00052">
    <property type="entry name" value="Ferric_Reductase_Domain"/>
    <property type="match status" value="1"/>
</dbReference>
<dbReference type="SFLD" id="SFLDG01168">
    <property type="entry name" value="Ferric_reductase_subgroup_(FRE"/>
    <property type="match status" value="1"/>
</dbReference>
<feature type="domain" description="FAD-binding FR-type" evidence="13">
    <location>
        <begin position="417"/>
        <end position="554"/>
    </location>
</feature>
<evidence type="ECO:0000313" key="14">
    <source>
        <dbReference type="EMBL" id="KIW13338.1"/>
    </source>
</evidence>
<dbReference type="InterPro" id="IPR039261">
    <property type="entry name" value="FNR_nucleotide-bd"/>
</dbReference>
<dbReference type="Pfam" id="PF08030">
    <property type="entry name" value="NAD_binding_6"/>
    <property type="match status" value="1"/>
</dbReference>
<dbReference type="HOGENOM" id="CLU_010365_1_0_1"/>
<evidence type="ECO:0000259" key="13">
    <source>
        <dbReference type="PROSITE" id="PS51384"/>
    </source>
</evidence>
<proteinExistence type="inferred from homology"/>
<protein>
    <recommendedName>
        <fullName evidence="13">FAD-binding FR-type domain-containing protein</fullName>
    </recommendedName>
</protein>
<gene>
    <name evidence="14" type="ORF">PV08_08526</name>
</gene>
<evidence type="ECO:0000313" key="15">
    <source>
        <dbReference type="Proteomes" id="UP000053328"/>
    </source>
</evidence>
<dbReference type="InterPro" id="IPR013130">
    <property type="entry name" value="Fe3_Rdtase_TM_dom"/>
</dbReference>
<evidence type="ECO:0000256" key="12">
    <source>
        <dbReference type="SAM" id="SignalP"/>
    </source>
</evidence>
<dbReference type="GeneID" id="27335609"/>
<evidence type="ECO:0000256" key="6">
    <source>
        <dbReference type="ARBA" id="ARBA00022989"/>
    </source>
</evidence>
<dbReference type="InterPro" id="IPR017927">
    <property type="entry name" value="FAD-bd_FR_type"/>
</dbReference>
<keyword evidence="8" id="KW-0406">Ion transport</keyword>
<keyword evidence="3" id="KW-0813">Transport</keyword>
<sequence>MRLFLWGFSALLLLLGTALCDKLECALACQTVGSILQFNSTVPLDNYYAQQCAVVPRVETIFVCMRSYCTEKHIEAGMEYFTGVCKEAFVDLLPFSFIDNITDAMVQKWPRIDLETMNEVQYYDTPAFIVKTLFQLSFRTQMDWDKSVVNRANYGYAMFGFFGIVIFVGTLSRVISYAHVHLHDKYFKESTTPPLFSGIQRITKRYISTPALFSHRAAEPLAWCTVPPRVQSLTIAAFVIINVVLCCSDYSAFENNLNWTSTHQQLWRYVADRTGVISLANMVLIWAFGTRNNVLLWLTGWDFATFNHFHRWVARVSTIQAIVHSIAYSVCAFMIGGKEEYDREWTLRFFWMGVIATFTMSFAIGLSILPMRRYFYDAFLMIHIVLGVLTLVGMYYHVEAYDAEYKPYIWTCVALWSFDRALRLGRIALLNFAPFKATAKFNPKSDTIRIQVFVRTGVRPSPGTYYYLYTLHGAKFWESHPFTLAAWDLNDNTAESDAPRRDKTISFMLRPQKGFTARLRNQLVTRQEKEDGTLSPEKSLRVIIEGPYGTGHSVELYDSALFVIGGMGITVALAHIQALHETLTEKLPSKLRAVRLVWAMRDIALFQDVYERELSSRIAALRSHGSVDFKVEIHVTKQSVKMSVSDLMSNTDEEEIENAPTKQTKTMEKETNVSSIEPVDNAMKAATVTPLSPGGSLGAGHSDDERRIKTVELATGVNLFENRPWVQDLVLASAQECQSTGGKLAVVCCGPASLTDDTRAAVVLALGDENAQIDFYPEHFNW</sequence>
<dbReference type="InterPro" id="IPR013121">
    <property type="entry name" value="Fe_red_NAD-bd_6"/>
</dbReference>
<evidence type="ECO:0000256" key="5">
    <source>
        <dbReference type="ARBA" id="ARBA00022982"/>
    </source>
</evidence>
<keyword evidence="6 11" id="KW-1133">Transmembrane helix</keyword>
<evidence type="ECO:0000256" key="2">
    <source>
        <dbReference type="ARBA" id="ARBA00006278"/>
    </source>
</evidence>
<dbReference type="Proteomes" id="UP000053328">
    <property type="component" value="Unassembled WGS sequence"/>
</dbReference>
<dbReference type="PANTHER" id="PTHR32361:SF9">
    <property type="entry name" value="FERRIC REDUCTASE TRANSMEMBRANE COMPONENT 3-RELATED"/>
    <property type="match status" value="1"/>
</dbReference>
<dbReference type="InterPro" id="IPR051410">
    <property type="entry name" value="Ferric/Cupric_Reductase"/>
</dbReference>
<keyword evidence="4 11" id="KW-0812">Transmembrane</keyword>
<dbReference type="EMBL" id="KN847497">
    <property type="protein sequence ID" value="KIW13338.1"/>
    <property type="molecule type" value="Genomic_DNA"/>
</dbReference>
<dbReference type="GO" id="GO:0006879">
    <property type="term" value="P:intracellular iron ion homeostasis"/>
    <property type="evidence" value="ECO:0007669"/>
    <property type="project" value="TreeGrafter"/>
</dbReference>
<evidence type="ECO:0000256" key="3">
    <source>
        <dbReference type="ARBA" id="ARBA00022448"/>
    </source>
</evidence>
<dbReference type="GO" id="GO:0015677">
    <property type="term" value="P:copper ion import"/>
    <property type="evidence" value="ECO:0007669"/>
    <property type="project" value="TreeGrafter"/>
</dbReference>
<dbReference type="Gene3D" id="3.40.50.80">
    <property type="entry name" value="Nucleotide-binding domain of ferredoxin-NADP reductase (FNR) module"/>
    <property type="match status" value="1"/>
</dbReference>
<feature type="transmembrane region" description="Helical" evidence="11">
    <location>
        <begin position="349"/>
        <end position="368"/>
    </location>
</feature>
<evidence type="ECO:0000256" key="11">
    <source>
        <dbReference type="SAM" id="Phobius"/>
    </source>
</evidence>
<organism evidence="14 15">
    <name type="scientific">Exophiala spinifera</name>
    <dbReference type="NCBI Taxonomy" id="91928"/>
    <lineage>
        <taxon>Eukaryota</taxon>
        <taxon>Fungi</taxon>
        <taxon>Dikarya</taxon>
        <taxon>Ascomycota</taxon>
        <taxon>Pezizomycotina</taxon>
        <taxon>Eurotiomycetes</taxon>
        <taxon>Chaetothyriomycetidae</taxon>
        <taxon>Chaetothyriales</taxon>
        <taxon>Herpotrichiellaceae</taxon>
        <taxon>Exophiala</taxon>
    </lineage>
</organism>
<dbReference type="GO" id="GO:0006826">
    <property type="term" value="P:iron ion transport"/>
    <property type="evidence" value="ECO:0007669"/>
    <property type="project" value="TreeGrafter"/>
</dbReference>
<feature type="transmembrane region" description="Helical" evidence="11">
    <location>
        <begin position="318"/>
        <end position="337"/>
    </location>
</feature>
<dbReference type="GO" id="GO:0000293">
    <property type="term" value="F:ferric-chelate reductase activity"/>
    <property type="evidence" value="ECO:0007669"/>
    <property type="project" value="UniProtKB-ARBA"/>
</dbReference>
<name>A0A0D2B332_9EURO</name>
<keyword evidence="7" id="KW-0560">Oxidoreductase</keyword>
<feature type="transmembrane region" description="Helical" evidence="11">
    <location>
        <begin position="276"/>
        <end position="298"/>
    </location>
</feature>
<evidence type="ECO:0000256" key="4">
    <source>
        <dbReference type="ARBA" id="ARBA00022692"/>
    </source>
</evidence>
<dbReference type="AlphaFoldDB" id="A0A0D2B332"/>
<accession>A0A0D2B332</accession>
<reference evidence="14 15" key="1">
    <citation type="submission" date="2015-01" db="EMBL/GenBank/DDBJ databases">
        <title>The Genome Sequence of Exophiala spinifera CBS89968.</title>
        <authorList>
            <consortium name="The Broad Institute Genomics Platform"/>
            <person name="Cuomo C."/>
            <person name="de Hoog S."/>
            <person name="Gorbushina A."/>
            <person name="Stielow B."/>
            <person name="Teixiera M."/>
            <person name="Abouelleil A."/>
            <person name="Chapman S.B."/>
            <person name="Priest M."/>
            <person name="Young S.K."/>
            <person name="Wortman J."/>
            <person name="Nusbaum C."/>
            <person name="Birren B."/>
        </authorList>
    </citation>
    <scope>NUCLEOTIDE SEQUENCE [LARGE SCALE GENOMIC DNA]</scope>
    <source>
        <strain evidence="14 15">CBS 89968</strain>
    </source>
</reference>
<dbReference type="InterPro" id="IPR013112">
    <property type="entry name" value="FAD-bd_8"/>
</dbReference>